<dbReference type="Gene3D" id="3.30.2310.20">
    <property type="entry name" value="RelE-like"/>
    <property type="match status" value="1"/>
</dbReference>
<dbReference type="Proteomes" id="UP000094609">
    <property type="component" value="Chromosome"/>
</dbReference>
<sequence length="107" mass="12899">MKLYEVYWTHSAQGDLEHSVEYIKLDSLDLAKKVFFEIKESCDALYHFPERKRVVPELSYIGITHYREVIHKRWRIIFKIERNAVFVLLVADSSRNFEDLLLQRLLK</sequence>
<evidence type="ECO:0000313" key="3">
    <source>
        <dbReference type="EMBL" id="AOO64414.1"/>
    </source>
</evidence>
<evidence type="ECO:0000313" key="4">
    <source>
        <dbReference type="Proteomes" id="UP000094609"/>
    </source>
</evidence>
<name>A0A1D7THU2_9BACT</name>
<dbReference type="PANTHER" id="PTHR33755">
    <property type="entry name" value="TOXIN PARE1-RELATED"/>
    <property type="match status" value="1"/>
</dbReference>
<evidence type="ECO:0000256" key="2">
    <source>
        <dbReference type="ARBA" id="ARBA00022649"/>
    </source>
</evidence>
<organism evidence="3 4">
    <name type="scientific">Sulfurospirillum halorespirans DSM 13726</name>
    <dbReference type="NCBI Taxonomy" id="1193502"/>
    <lineage>
        <taxon>Bacteria</taxon>
        <taxon>Pseudomonadati</taxon>
        <taxon>Campylobacterota</taxon>
        <taxon>Epsilonproteobacteria</taxon>
        <taxon>Campylobacterales</taxon>
        <taxon>Sulfurospirillaceae</taxon>
        <taxon>Sulfurospirillum</taxon>
    </lineage>
</organism>
<dbReference type="PATRIC" id="fig|1193502.14.peg.635"/>
<accession>A0A1D7THU2</accession>
<dbReference type="InterPro" id="IPR035093">
    <property type="entry name" value="RelE/ParE_toxin_dom_sf"/>
</dbReference>
<gene>
    <name evidence="3" type="ORF">SHALO_0625</name>
</gene>
<proteinExistence type="inferred from homology"/>
<keyword evidence="2" id="KW-1277">Toxin-antitoxin system</keyword>
<evidence type="ECO:0000256" key="1">
    <source>
        <dbReference type="ARBA" id="ARBA00006226"/>
    </source>
</evidence>
<dbReference type="RefSeq" id="WP_025343813.1">
    <property type="nucleotide sequence ID" value="NZ_CP017111.1"/>
</dbReference>
<dbReference type="KEGG" id="shal:SHALO_0625"/>
<comment type="similarity">
    <text evidence="1">Belongs to the RelE toxin family.</text>
</comment>
<protein>
    <submittedName>
        <fullName evidence="3">Putative plasmid stabilization protein</fullName>
    </submittedName>
</protein>
<dbReference type="InterPro" id="IPR007712">
    <property type="entry name" value="RelE/ParE_toxin"/>
</dbReference>
<dbReference type="SUPFAM" id="SSF143011">
    <property type="entry name" value="RelE-like"/>
    <property type="match status" value="1"/>
</dbReference>
<dbReference type="Pfam" id="PF05016">
    <property type="entry name" value="ParE_toxin"/>
    <property type="match status" value="1"/>
</dbReference>
<dbReference type="STRING" id="1193502.SHALO_0625"/>
<dbReference type="EMBL" id="CP017111">
    <property type="protein sequence ID" value="AOO64414.1"/>
    <property type="molecule type" value="Genomic_DNA"/>
</dbReference>
<dbReference type="InterPro" id="IPR051803">
    <property type="entry name" value="TA_system_RelE-like_toxin"/>
</dbReference>
<keyword evidence="4" id="KW-1185">Reference proteome</keyword>
<dbReference type="AlphaFoldDB" id="A0A1D7THU2"/>
<reference evidence="4" key="1">
    <citation type="submission" date="2016-08" db="EMBL/GenBank/DDBJ databases">
        <title>Complete genome sequence of the organohalide-respiring Epsilonproteobacterium Sulfurospirillum halorespirans.</title>
        <authorList>
            <person name="Goris T."/>
            <person name="Zimmermann J."/>
            <person name="Schenz B."/>
            <person name="Lemos M."/>
            <person name="Hackermueller J."/>
            <person name="Diekert G."/>
        </authorList>
    </citation>
    <scope>NUCLEOTIDE SEQUENCE [LARGE SCALE GENOMIC DNA]</scope>
    <source>
        <strain>DSM 13726</strain>
        <strain evidence="4">PCE-M2</strain>
    </source>
</reference>